<feature type="compositionally biased region" description="Gly residues" evidence="2">
    <location>
        <begin position="469"/>
        <end position="478"/>
    </location>
</feature>
<feature type="compositionally biased region" description="Polar residues" evidence="2">
    <location>
        <begin position="262"/>
        <end position="272"/>
    </location>
</feature>
<sequence>MATSMAIPAGRAAPGPSTADGAAPNRSAATQHVMNGAGGANTSQHQQQQQAAMNQQQAAVHAQHHTMQPQLMQSRQQQPVMVPQQNNMQPAAAAHPSRMAQHQNVAVQPQHAHQQQNQAHYQQQRMVPGAHPHHRPQGVPQQSLQQQQHQQQQQALMQQRQQNPNMPRGGAMHYQQQQQQPQQHHVQHAQHQVQQQQAQGQQQPPHVQHQQTQQQRIAHPNQNPQQMSKQQRSQPQYAQQQQQQQQPQQQQRPMQHHQVGQAPTTNRNNVINPMSAMPSQTSLLSQSSSTERSLTNTPLYDRLVSEEVKDLKEYIRITENLSRRVIDLEKIHFDLEHRLEEEQIKVQNLERTLRQREKTWKGQCDTLEKENAESQKLIRDEKVKVNKLLDMVNRLQNEIRNMIMNKFSGGYHPNQNQYHMQGMGGLTPSSSYSGNIKRVTSGQAATSSSITGGINRTASSSMAHNSPGNEGGSLGGDIGSNNAPGGRNVRRDNSNASGSAASSQRHISPHEILAHNGSAEAVRERNAVGSLLDFFGM</sequence>
<feature type="compositionally biased region" description="Low complexity" evidence="2">
    <location>
        <begin position="494"/>
        <end position="503"/>
    </location>
</feature>
<evidence type="ECO:0000256" key="2">
    <source>
        <dbReference type="SAM" id="MobiDB-lite"/>
    </source>
</evidence>
<gene>
    <name evidence="3" type="ORF">SMAR0320_LOCUS18635</name>
</gene>
<protein>
    <submittedName>
        <fullName evidence="3">Uncharacterized protein</fullName>
    </submittedName>
</protein>
<evidence type="ECO:0000256" key="1">
    <source>
        <dbReference type="SAM" id="Coils"/>
    </source>
</evidence>
<feature type="compositionally biased region" description="Polar residues" evidence="2">
    <location>
        <begin position="434"/>
        <end position="468"/>
    </location>
</feature>
<proteinExistence type="predicted"/>
<name>A0A7S2M127_9STRA</name>
<evidence type="ECO:0000313" key="3">
    <source>
        <dbReference type="EMBL" id="CAD9622302.1"/>
    </source>
</evidence>
<feature type="compositionally biased region" description="Low complexity" evidence="2">
    <location>
        <begin position="44"/>
        <end position="124"/>
    </location>
</feature>
<dbReference type="AlphaFoldDB" id="A0A7S2M127"/>
<reference evidence="3" key="1">
    <citation type="submission" date="2021-01" db="EMBL/GenBank/DDBJ databases">
        <authorList>
            <person name="Corre E."/>
            <person name="Pelletier E."/>
            <person name="Niang G."/>
            <person name="Scheremetjew M."/>
            <person name="Finn R."/>
            <person name="Kale V."/>
            <person name="Holt S."/>
            <person name="Cochrane G."/>
            <person name="Meng A."/>
            <person name="Brown T."/>
            <person name="Cohen L."/>
        </authorList>
    </citation>
    <scope>NUCLEOTIDE SEQUENCE</scope>
    <source>
        <strain evidence="3">SM1012Den-03</strain>
    </source>
</reference>
<feature type="coiled-coil region" evidence="1">
    <location>
        <begin position="332"/>
        <end position="405"/>
    </location>
</feature>
<organism evidence="3">
    <name type="scientific">Skeletonema marinoi</name>
    <dbReference type="NCBI Taxonomy" id="267567"/>
    <lineage>
        <taxon>Eukaryota</taxon>
        <taxon>Sar</taxon>
        <taxon>Stramenopiles</taxon>
        <taxon>Ochrophyta</taxon>
        <taxon>Bacillariophyta</taxon>
        <taxon>Coscinodiscophyceae</taxon>
        <taxon>Thalassiosirophycidae</taxon>
        <taxon>Thalassiosirales</taxon>
        <taxon>Skeletonemataceae</taxon>
        <taxon>Skeletonema</taxon>
        <taxon>Skeletonema marinoi-dohrnii complex</taxon>
    </lineage>
</organism>
<keyword evidence="1" id="KW-0175">Coiled coil</keyword>
<feature type="region of interest" description="Disordered" evidence="2">
    <location>
        <begin position="434"/>
        <end position="509"/>
    </location>
</feature>
<feature type="compositionally biased region" description="Low complexity" evidence="2">
    <location>
        <begin position="137"/>
        <end position="162"/>
    </location>
</feature>
<feature type="compositionally biased region" description="Low complexity" evidence="2">
    <location>
        <begin position="175"/>
        <end position="261"/>
    </location>
</feature>
<dbReference type="EMBL" id="HBGZ01026247">
    <property type="protein sequence ID" value="CAD9622302.1"/>
    <property type="molecule type" value="Transcribed_RNA"/>
</dbReference>
<accession>A0A7S2M127</accession>
<feature type="compositionally biased region" description="Low complexity" evidence="2">
    <location>
        <begin position="279"/>
        <end position="290"/>
    </location>
</feature>
<feature type="region of interest" description="Disordered" evidence="2">
    <location>
        <begin position="1"/>
        <end position="294"/>
    </location>
</feature>